<dbReference type="InterPro" id="IPR015985">
    <property type="entry name" value="TehB-like_dom"/>
</dbReference>
<dbReference type="Gene3D" id="3.40.50.150">
    <property type="entry name" value="Vaccinia Virus protein VP39"/>
    <property type="match status" value="1"/>
</dbReference>
<accession>A0A813U2R9</accession>
<evidence type="ECO:0000259" key="1">
    <source>
        <dbReference type="Pfam" id="PF03848"/>
    </source>
</evidence>
<feature type="domain" description="Tellurite resistance methyltransferase TehB-like" evidence="1">
    <location>
        <begin position="2"/>
        <end position="55"/>
    </location>
</feature>
<sequence>MGQKRNSIWLAQKGYQVVRFDTSIEGIQIVKYQTERFNLSNLQSYVASIEEFPFEGFHWDSLSGEHRIPTGVTYRTNVIPSLFSNLTTIVYEEPDDYSDFGDEMTKVI</sequence>
<dbReference type="Pfam" id="PF03848">
    <property type="entry name" value="TehB"/>
    <property type="match status" value="1"/>
</dbReference>
<dbReference type="InterPro" id="IPR029063">
    <property type="entry name" value="SAM-dependent_MTases_sf"/>
</dbReference>
<gene>
    <name evidence="3" type="ORF">EDS130_LOCUS22499</name>
    <name evidence="2" type="ORF">XAT740_LOCUS4052</name>
</gene>
<evidence type="ECO:0000313" key="2">
    <source>
        <dbReference type="EMBL" id="CAF0822883.1"/>
    </source>
</evidence>
<dbReference type="Proteomes" id="UP000663852">
    <property type="component" value="Unassembled WGS sequence"/>
</dbReference>
<comment type="caution">
    <text evidence="2">The sequence shown here is derived from an EMBL/GenBank/DDBJ whole genome shotgun (WGS) entry which is preliminary data.</text>
</comment>
<dbReference type="SUPFAM" id="SSF53335">
    <property type="entry name" value="S-adenosyl-L-methionine-dependent methyltransferases"/>
    <property type="match status" value="1"/>
</dbReference>
<dbReference type="EMBL" id="CAJNOR010000161">
    <property type="protein sequence ID" value="CAF0822883.1"/>
    <property type="molecule type" value="Genomic_DNA"/>
</dbReference>
<keyword evidence="4" id="KW-1185">Reference proteome</keyword>
<protein>
    <recommendedName>
        <fullName evidence="1">Tellurite resistance methyltransferase TehB-like domain-containing protein</fullName>
    </recommendedName>
</protein>
<dbReference type="EMBL" id="CAJNOJ010000118">
    <property type="protein sequence ID" value="CAF1148902.1"/>
    <property type="molecule type" value="Genomic_DNA"/>
</dbReference>
<dbReference type="AlphaFoldDB" id="A0A813U2R9"/>
<proteinExistence type="predicted"/>
<reference evidence="2" key="1">
    <citation type="submission" date="2021-02" db="EMBL/GenBank/DDBJ databases">
        <authorList>
            <person name="Nowell W R."/>
        </authorList>
    </citation>
    <scope>NUCLEOTIDE SEQUENCE</scope>
</reference>
<organism evidence="2 4">
    <name type="scientific">Adineta ricciae</name>
    <name type="common">Rotifer</name>
    <dbReference type="NCBI Taxonomy" id="249248"/>
    <lineage>
        <taxon>Eukaryota</taxon>
        <taxon>Metazoa</taxon>
        <taxon>Spiralia</taxon>
        <taxon>Gnathifera</taxon>
        <taxon>Rotifera</taxon>
        <taxon>Eurotatoria</taxon>
        <taxon>Bdelloidea</taxon>
        <taxon>Adinetida</taxon>
        <taxon>Adinetidae</taxon>
        <taxon>Adineta</taxon>
    </lineage>
</organism>
<evidence type="ECO:0000313" key="4">
    <source>
        <dbReference type="Proteomes" id="UP000663828"/>
    </source>
</evidence>
<name>A0A813U2R9_ADIRI</name>
<dbReference type="Proteomes" id="UP000663828">
    <property type="component" value="Unassembled WGS sequence"/>
</dbReference>
<evidence type="ECO:0000313" key="3">
    <source>
        <dbReference type="EMBL" id="CAF1148902.1"/>
    </source>
</evidence>